<dbReference type="Proteomes" id="UP000663802">
    <property type="component" value="Unassembled WGS sequence"/>
</dbReference>
<sequence length="60" mass="6926">MRVMSEKNLLINRNLAKEQSVNDTKTNVNKTESVDEFAASFPEWNLLPPAIVVKRVRRNI</sequence>
<keyword evidence="2" id="KW-1185">Reference proteome</keyword>
<protein>
    <submittedName>
        <fullName evidence="1">Uncharacterized protein</fullName>
    </submittedName>
</protein>
<reference evidence="1 2" key="1">
    <citation type="journal article" date="2021" name="Int. J. Syst. Evol. Microbiol.">
        <title>Clostridium zeae sp. nov., isolated from corn silage.</title>
        <authorList>
            <person name="Kobayashi H."/>
            <person name="Tanizawa Y."/>
            <person name="Yagura M."/>
            <person name="Sakamoto M."/>
            <person name="Ohkuma M."/>
            <person name="Tohno M."/>
        </authorList>
    </citation>
    <scope>NUCLEOTIDE SEQUENCE [LARGE SCALE GENOMIC DNA]</scope>
    <source>
        <strain evidence="1 2">CSC2</strain>
    </source>
</reference>
<organism evidence="1 2">
    <name type="scientific">Clostridium zeae</name>
    <dbReference type="NCBI Taxonomy" id="2759022"/>
    <lineage>
        <taxon>Bacteria</taxon>
        <taxon>Bacillati</taxon>
        <taxon>Bacillota</taxon>
        <taxon>Clostridia</taxon>
        <taxon>Eubacteriales</taxon>
        <taxon>Clostridiaceae</taxon>
        <taxon>Clostridium</taxon>
    </lineage>
</organism>
<evidence type="ECO:0000313" key="2">
    <source>
        <dbReference type="Proteomes" id="UP000663802"/>
    </source>
</evidence>
<dbReference type="EMBL" id="BMBA01000001">
    <property type="protein sequence ID" value="GFZ31343.1"/>
    <property type="molecule type" value="Genomic_DNA"/>
</dbReference>
<gene>
    <name evidence="1" type="ORF">CSC2_18690</name>
</gene>
<comment type="caution">
    <text evidence="1">The sequence shown here is derived from an EMBL/GenBank/DDBJ whole genome shotgun (WGS) entry which is preliminary data.</text>
</comment>
<accession>A0ABQ1E995</accession>
<name>A0ABQ1E995_9CLOT</name>
<proteinExistence type="predicted"/>
<evidence type="ECO:0000313" key="1">
    <source>
        <dbReference type="EMBL" id="GFZ31343.1"/>
    </source>
</evidence>